<dbReference type="RefSeq" id="WP_005974592.1">
    <property type="nucleotide sequence ID" value="NZ_JQHP01000019.1"/>
</dbReference>
<evidence type="ECO:0000313" key="3">
    <source>
        <dbReference type="Proteomes" id="UP000029257"/>
    </source>
</evidence>
<comment type="caution">
    <text evidence="1">The sequence shown here is derived from an EMBL/GenBank/DDBJ whole genome shotgun (WGS) entry which is preliminary data.</text>
</comment>
<sequence length="695" mass="77898">MSININTLHNLRRALLTALELSIEHNEETENVDHITDVLRQVELTVLLQQESIYAIAGMQGAGKTTLAKAILGIDDEWLDANPGRGEQVPLFIEQVDGDPSDFPQVVYQCLNLKTGEIAPQKGEGGEQLQSLLRDWSSIRRYEKAGFKLLYPKLLISKKNSFINEQVTWALLPGYEVATSKNYLWQDMMRHVLVNARGVMFVTDPSLLANDSKSAVLQDLRDNFKERGPVVVISKTEMLGEHEIKQLKTSAAERVFPNVGMKKEDIVATGSGNNDIWIDALRDTVINKLTSSAVSEAIALDNFMGLIREDVAEIINNLKILADTQQHHESIVDEILDVFDESASTHEQKLREAIKKETRQHFTDALKYCEKSYKREEVGFQKNLKIFARRLSFRGIEVDDERSQRIIDAWNRQYENISIHEHNFDALTSVNTRVLRAKGLLPVVENQQLLPGSAVGRMGYLVQDKQAEYSIMDPDLMTGLYTLLKKPGGAHQAPPPKKLAAALEIMPALMLENARTRLAMHLDPACTTQLAEEIQPKQIFDALFSSREQYHPIKTAMMAFLGADAADGTVDGKSTPNTEGGFAPLALVGKAALVASVAYGIYQLTGVIRDSDKAQIYYIRRVMEELSFHNEQTVIGNYKEMIGELRDYIAYNLKQIFGETDALANRSALTLAIKNLVAAQKEAKLYETHFRKILG</sequence>
<dbReference type="EMBL" id="JQHP01000019">
    <property type="protein sequence ID" value="KFX01459.1"/>
    <property type="molecule type" value="Genomic_DNA"/>
</dbReference>
<evidence type="ECO:0000313" key="1">
    <source>
        <dbReference type="EMBL" id="KFX01459.1"/>
    </source>
</evidence>
<proteinExistence type="predicted"/>
<organism evidence="1 3">
    <name type="scientific">Pectobacterium wasabiae</name>
    <dbReference type="NCBI Taxonomy" id="55208"/>
    <lineage>
        <taxon>Bacteria</taxon>
        <taxon>Pseudomonadati</taxon>
        <taxon>Pseudomonadota</taxon>
        <taxon>Gammaproteobacteria</taxon>
        <taxon>Enterobacterales</taxon>
        <taxon>Pectobacteriaceae</taxon>
        <taxon>Pectobacterium</taxon>
    </lineage>
</organism>
<dbReference type="EMBL" id="JQOH01000018">
    <property type="protein sequence ID" value="KGA26344.1"/>
    <property type="molecule type" value="Genomic_DNA"/>
</dbReference>
<dbReference type="SUPFAM" id="SSF52540">
    <property type="entry name" value="P-loop containing nucleoside triphosphate hydrolases"/>
    <property type="match status" value="2"/>
</dbReference>
<dbReference type="InterPro" id="IPR027417">
    <property type="entry name" value="P-loop_NTPase"/>
</dbReference>
<protein>
    <recommendedName>
        <fullName evidence="5">Sugar kinase</fullName>
    </recommendedName>
</protein>
<dbReference type="Proteomes" id="UP000029436">
    <property type="component" value="Unassembled WGS sequence"/>
</dbReference>
<keyword evidence="4" id="KW-1185">Reference proteome</keyword>
<name>A0AAW3EC82_9GAMM</name>
<gene>
    <name evidence="1" type="ORF">JV38_22320</name>
    <name evidence="2" type="ORF">KU73_21980</name>
</gene>
<dbReference type="Gene3D" id="3.40.50.300">
    <property type="entry name" value="P-loop containing nucleotide triphosphate hydrolases"/>
    <property type="match status" value="1"/>
</dbReference>
<dbReference type="AlphaFoldDB" id="A0AAW3EC82"/>
<evidence type="ECO:0000313" key="2">
    <source>
        <dbReference type="EMBL" id="KGA26344.1"/>
    </source>
</evidence>
<evidence type="ECO:0000313" key="4">
    <source>
        <dbReference type="Proteomes" id="UP000029436"/>
    </source>
</evidence>
<evidence type="ECO:0008006" key="5">
    <source>
        <dbReference type="Google" id="ProtNLM"/>
    </source>
</evidence>
<dbReference type="Proteomes" id="UP000029257">
    <property type="component" value="Unassembled WGS sequence"/>
</dbReference>
<accession>A0AAW3EC82</accession>
<reference evidence="3 4" key="1">
    <citation type="submission" date="2014-08" db="EMBL/GenBank/DDBJ databases">
        <title>Genome sequences of NCPPB Pectobacterium isolates.</title>
        <authorList>
            <person name="Glover R.H."/>
            <person name="Sapp M."/>
            <person name="Elphinstone J."/>
        </authorList>
    </citation>
    <scope>NUCLEOTIDE SEQUENCE [LARGE SCALE GENOMIC DNA]</scope>
    <source>
        <strain evidence="1 3">NCPPB 3701</strain>
        <strain evidence="2 4">NCPPB3702</strain>
    </source>
</reference>